<dbReference type="Gene3D" id="1.20.190.10">
    <property type="entry name" value="Pesticidal crystal protein, N-terminal domain"/>
    <property type="match status" value="1"/>
</dbReference>
<dbReference type="AlphaFoldDB" id="A0A0R0DGF7"/>
<evidence type="ECO:0000256" key="1">
    <source>
        <dbReference type="ARBA" id="ARBA00007819"/>
    </source>
</evidence>
<dbReference type="GO" id="GO:0001907">
    <property type="term" value="P:symbiont-mediated killing of host cell"/>
    <property type="evidence" value="ECO:0007669"/>
    <property type="project" value="InterPro"/>
</dbReference>
<comment type="similarity">
    <text evidence="1">Belongs to the delta endotoxin family.</text>
</comment>
<evidence type="ECO:0000256" key="2">
    <source>
        <dbReference type="ARBA" id="ARBA00022656"/>
    </source>
</evidence>
<gene>
    <name evidence="6" type="ORF">ABB28_01985</name>
</gene>
<evidence type="ECO:0000256" key="3">
    <source>
        <dbReference type="ARBA" id="ARBA00022969"/>
    </source>
</evidence>
<dbReference type="GO" id="GO:0030435">
    <property type="term" value="P:sporulation resulting in formation of a cellular spore"/>
    <property type="evidence" value="ECO:0007669"/>
    <property type="project" value="UniProtKB-KW"/>
</dbReference>
<dbReference type="SUPFAM" id="SSF56849">
    <property type="entry name" value="delta-Endotoxin (insectocide), N-terminal domain"/>
    <property type="match status" value="1"/>
</dbReference>
<dbReference type="Proteomes" id="UP000051386">
    <property type="component" value="Unassembled WGS sequence"/>
</dbReference>
<keyword evidence="2" id="KW-0800">Toxin</keyword>
<accession>A0A0R0DGF7</accession>
<protein>
    <recommendedName>
        <fullName evidence="5">Pesticidal crystal protein domain-containing protein</fullName>
    </recommendedName>
</protein>
<dbReference type="Pfam" id="PF03945">
    <property type="entry name" value="Endotoxin_N"/>
    <property type="match status" value="1"/>
</dbReference>
<organism evidence="6 7">
    <name type="scientific">Stenotrophomonas chelatiphaga</name>
    <dbReference type="NCBI Taxonomy" id="517011"/>
    <lineage>
        <taxon>Bacteria</taxon>
        <taxon>Pseudomonadati</taxon>
        <taxon>Pseudomonadota</taxon>
        <taxon>Gammaproteobacteria</taxon>
        <taxon>Lysobacterales</taxon>
        <taxon>Lysobacteraceae</taxon>
        <taxon>Stenotrophomonas</taxon>
    </lineage>
</organism>
<dbReference type="InterPro" id="IPR036716">
    <property type="entry name" value="Pest_crys_N_sf"/>
</dbReference>
<dbReference type="GO" id="GO:0090729">
    <property type="term" value="F:toxin activity"/>
    <property type="evidence" value="ECO:0007669"/>
    <property type="project" value="UniProtKB-KW"/>
</dbReference>
<evidence type="ECO:0000313" key="7">
    <source>
        <dbReference type="Proteomes" id="UP000051386"/>
    </source>
</evidence>
<dbReference type="PATRIC" id="fig|517011.3.peg.2154"/>
<evidence type="ECO:0000259" key="5">
    <source>
        <dbReference type="Pfam" id="PF03945"/>
    </source>
</evidence>
<dbReference type="EMBL" id="LDJK01000005">
    <property type="protein sequence ID" value="KRG77153.1"/>
    <property type="molecule type" value="Genomic_DNA"/>
</dbReference>
<comment type="caution">
    <text evidence="6">The sequence shown here is derived from an EMBL/GenBank/DDBJ whole genome shotgun (WGS) entry which is preliminary data.</text>
</comment>
<dbReference type="InterPro" id="IPR005639">
    <property type="entry name" value="Pest_crys_dom_I"/>
</dbReference>
<proteinExistence type="inferred from homology"/>
<evidence type="ECO:0000313" key="6">
    <source>
        <dbReference type="EMBL" id="KRG77153.1"/>
    </source>
</evidence>
<keyword evidence="4" id="KW-0843">Virulence</keyword>
<sequence length="406" mass="44763">MTGLDAIPGLGGILSGFGTFLLPLSLSDPEDARWRRFVDAINKITDEKIDTAIYNSVSAHLSGITRQLRIYKGALESGDQAHMRSVEDAMNVYMQGILPQFMEQGPRYRLLPLFAPAANIHLGLLRQAAQRARRNGETPVADDYAKQLDECIEAYGHHYDTVLEEQLPKEISRHPHDHDKNRSQPWAAVLAWKSRQQLCHGDMRTCWSSFSERRYPDAVRPRLDREIFTPLFGSYYDCKRPFPDFLPSHNAPKGPITTVRIGGYNFVDGMELNYFPSHGPDDTDSTVIGGEGGEWISINDVGARKHITAIEVGSGYAVNQIRLTFGDGSKSAWVGGGRPSDPATLHAFDGHRLSSVMGFGTAAGYGGVLSGCVFGFQLLEMQASHALGGPVRQHIESVWPQALARG</sequence>
<feature type="domain" description="Pesticidal crystal protein" evidence="5">
    <location>
        <begin position="2"/>
        <end position="210"/>
    </location>
</feature>
<keyword evidence="7" id="KW-1185">Reference proteome</keyword>
<reference evidence="6 7" key="1">
    <citation type="submission" date="2015-05" db="EMBL/GenBank/DDBJ databases">
        <title>Genome sequencing and analysis of members of genus Stenotrophomonas.</title>
        <authorList>
            <person name="Patil P.P."/>
            <person name="Midha S."/>
            <person name="Patil P.B."/>
        </authorList>
    </citation>
    <scope>NUCLEOTIDE SEQUENCE [LARGE SCALE GENOMIC DNA]</scope>
    <source>
        <strain evidence="6 7">DSM 21508</strain>
    </source>
</reference>
<name>A0A0R0DGF7_9GAMM</name>
<keyword evidence="3" id="KW-0749">Sporulation</keyword>
<evidence type="ECO:0000256" key="4">
    <source>
        <dbReference type="ARBA" id="ARBA00023026"/>
    </source>
</evidence>